<evidence type="ECO:0000313" key="2">
    <source>
        <dbReference type="EMBL" id="SDM49531.1"/>
    </source>
</evidence>
<dbReference type="RefSeq" id="WP_092072761.1">
    <property type="nucleotide sequence ID" value="NZ_FNHB01000005.1"/>
</dbReference>
<dbReference type="AlphaFoldDB" id="A0A1G9TPE8"/>
<evidence type="ECO:0000259" key="1">
    <source>
        <dbReference type="SMART" id="SM00849"/>
    </source>
</evidence>
<proteinExistence type="predicted"/>
<dbReference type="STRING" id="146817.SAMN04488502_10541"/>
<name>A0A1G9TPE8_9FIRM</name>
<dbReference type="SMART" id="SM00849">
    <property type="entry name" value="Lactamase_B"/>
    <property type="match status" value="1"/>
</dbReference>
<dbReference type="SUPFAM" id="SSF56281">
    <property type="entry name" value="Metallo-hydrolase/oxidoreductase"/>
    <property type="match status" value="1"/>
</dbReference>
<accession>A0A1G9TPE8</accession>
<dbReference type="InterPro" id="IPR036866">
    <property type="entry name" value="RibonucZ/Hydroxyglut_hydro"/>
</dbReference>
<dbReference type="PANTHER" id="PTHR47619:SF1">
    <property type="entry name" value="EXODEOXYRIBONUCLEASE WALJ"/>
    <property type="match status" value="1"/>
</dbReference>
<sequence length="265" mass="29255">MQVHVLASGSTGNATFIEMGQTKLLVDAGISARRIKAGLATLGTAIEELNGILITHEHRDHINGLPTLTKKYKTPVYANEDTFDAMYCRKLLPDCCCNIITAGLDIGTVKVEPFRISHDAADPVGYSMFYRSSKCSVATDLGFVTETVKKAIAYSDVLVFEANHDVDLLKNGSYPWHLKRRIMSNRGHLSNIDAGWTLARMARSKPAKVFLAHLSQENNRPEIAETTVRDILSEQSCELEVDIDVRLTYPDRIAGFIADQTTVAV</sequence>
<feature type="domain" description="Metallo-beta-lactamase" evidence="1">
    <location>
        <begin position="11"/>
        <end position="188"/>
    </location>
</feature>
<gene>
    <name evidence="2" type="ORF">SAMN04488502_10541</name>
</gene>
<keyword evidence="3" id="KW-1185">Reference proteome</keyword>
<dbReference type="OrthoDB" id="9781189at2"/>
<dbReference type="Pfam" id="PF12706">
    <property type="entry name" value="Lactamase_B_2"/>
    <property type="match status" value="1"/>
</dbReference>
<dbReference type="EMBL" id="FNHB01000005">
    <property type="protein sequence ID" value="SDM49531.1"/>
    <property type="molecule type" value="Genomic_DNA"/>
</dbReference>
<organism evidence="2 3">
    <name type="scientific">Dendrosporobacter quercicolus</name>
    <dbReference type="NCBI Taxonomy" id="146817"/>
    <lineage>
        <taxon>Bacteria</taxon>
        <taxon>Bacillati</taxon>
        <taxon>Bacillota</taxon>
        <taxon>Negativicutes</taxon>
        <taxon>Selenomonadales</taxon>
        <taxon>Sporomusaceae</taxon>
        <taxon>Dendrosporobacter</taxon>
    </lineage>
</organism>
<dbReference type="InterPro" id="IPR052533">
    <property type="entry name" value="WalJ/YycJ-like"/>
</dbReference>
<reference evidence="2 3" key="1">
    <citation type="submission" date="2016-10" db="EMBL/GenBank/DDBJ databases">
        <authorList>
            <person name="de Groot N.N."/>
        </authorList>
    </citation>
    <scope>NUCLEOTIDE SEQUENCE [LARGE SCALE GENOMIC DNA]</scope>
    <source>
        <strain evidence="2 3">DSM 1736</strain>
    </source>
</reference>
<dbReference type="Gene3D" id="3.60.15.10">
    <property type="entry name" value="Ribonuclease Z/Hydroxyacylglutathione hydrolase-like"/>
    <property type="match status" value="1"/>
</dbReference>
<protein>
    <submittedName>
        <fullName evidence="2">Phosphoribosyl 1,2-cyclic phosphodiesterase</fullName>
    </submittedName>
</protein>
<dbReference type="PANTHER" id="PTHR47619">
    <property type="entry name" value="METALLO-HYDROLASE YYCJ-RELATED"/>
    <property type="match status" value="1"/>
</dbReference>
<evidence type="ECO:0000313" key="3">
    <source>
        <dbReference type="Proteomes" id="UP000214880"/>
    </source>
</evidence>
<dbReference type="Proteomes" id="UP000214880">
    <property type="component" value="Unassembled WGS sequence"/>
</dbReference>
<dbReference type="InterPro" id="IPR001279">
    <property type="entry name" value="Metallo-B-lactamas"/>
</dbReference>